<organism evidence="1 2">
    <name type="scientific">Colletotrichum truncatum</name>
    <name type="common">Anthracnose fungus</name>
    <name type="synonym">Colletotrichum capsici</name>
    <dbReference type="NCBI Taxonomy" id="5467"/>
    <lineage>
        <taxon>Eukaryota</taxon>
        <taxon>Fungi</taxon>
        <taxon>Dikarya</taxon>
        <taxon>Ascomycota</taxon>
        <taxon>Pezizomycotina</taxon>
        <taxon>Sordariomycetes</taxon>
        <taxon>Hypocreomycetidae</taxon>
        <taxon>Glomerellales</taxon>
        <taxon>Glomerellaceae</taxon>
        <taxon>Colletotrichum</taxon>
        <taxon>Colletotrichum truncatum species complex</taxon>
    </lineage>
</organism>
<sequence>MDDTLTRRGAGANSRRIVRVKSGCRTCRIRRVKCDEIRPSCSRCVQTGRTCDGYGIWNSGNQPGQNWLENPSIPAFVHTSVAGLAGPDKQLFEWFIREAIGKFNGVPEFPFWAKAMLQMCTTESVVLHTALAVASAHRAEMINAGCLLISGSRQSQKTAMAESETLQRYNKSIVLLRAELSRQTTASIRVAIASCILFICMEYIRRRFESGYRHLQCGLSLLKQISPRPSTTDPSSSDSGLSTDPLVDVLSRLDIQSKLLKNELHPGLCSQIFGSNEGIPSSFSSLREARHHLNKLLATAHNLELECQKYGPTYNFTNPFELLCGQKCLRNDLVSWTQSFNSLKVNNGALLSQEKLAHDVLPIYHTLAYVITEIALQPGDECVFDKYTKQFKFIVESSKEILNTYLPTILAEMLSGHCTARFSFIADWGLIPPLYFVSLKCRDPRIRRKAIDLLANSLHREGIWDGPTAAVIASEVVRLEEVNLYKDHFQQLHATEGSACAKVITDLLSPTTLPENCRISNIEVCLPDGPTDELSFMGKAKRSDGSFEGFTRYYDGKSWSWKSKHD</sequence>
<protein>
    <submittedName>
        <fullName evidence="1">C6 zinc finger domain protein</fullName>
    </submittedName>
</protein>
<evidence type="ECO:0000313" key="1">
    <source>
        <dbReference type="EMBL" id="KAL0940545.1"/>
    </source>
</evidence>
<dbReference type="Proteomes" id="UP000805649">
    <property type="component" value="Unassembled WGS sequence"/>
</dbReference>
<name>A0ACC3Z975_COLTU</name>
<dbReference type="EMBL" id="VUJX02000002">
    <property type="protein sequence ID" value="KAL0940545.1"/>
    <property type="molecule type" value="Genomic_DNA"/>
</dbReference>
<gene>
    <name evidence="1" type="ORF">CTRU02_203308</name>
</gene>
<comment type="caution">
    <text evidence="1">The sequence shown here is derived from an EMBL/GenBank/DDBJ whole genome shotgun (WGS) entry which is preliminary data.</text>
</comment>
<proteinExistence type="predicted"/>
<evidence type="ECO:0000313" key="2">
    <source>
        <dbReference type="Proteomes" id="UP000805649"/>
    </source>
</evidence>
<reference evidence="1 2" key="1">
    <citation type="journal article" date="2020" name="Phytopathology">
        <title>Genome Sequence Resources of Colletotrichum truncatum, C. plurivorum, C. musicola, and C. sojae: Four Species Pathogenic to Soybean (Glycine max).</title>
        <authorList>
            <person name="Rogerio F."/>
            <person name="Boufleur T.R."/>
            <person name="Ciampi-Guillardi M."/>
            <person name="Sukno S.A."/>
            <person name="Thon M.R."/>
            <person name="Massola Junior N.S."/>
            <person name="Baroncelli R."/>
        </authorList>
    </citation>
    <scope>NUCLEOTIDE SEQUENCE [LARGE SCALE GENOMIC DNA]</scope>
    <source>
        <strain evidence="1 2">CMES1059</strain>
    </source>
</reference>
<accession>A0ACC3Z975</accession>
<keyword evidence="2" id="KW-1185">Reference proteome</keyword>